<dbReference type="InterPro" id="IPR003646">
    <property type="entry name" value="SH3-like_bac-type"/>
</dbReference>
<dbReference type="GO" id="GO:0009253">
    <property type="term" value="P:peptidoglycan catabolic process"/>
    <property type="evidence" value="ECO:0007669"/>
    <property type="project" value="InterPro"/>
</dbReference>
<keyword evidence="4" id="KW-1185">Reference proteome</keyword>
<dbReference type="CDD" id="cd06583">
    <property type="entry name" value="PGRP"/>
    <property type="match status" value="1"/>
</dbReference>
<dbReference type="PANTHER" id="PTHR11022">
    <property type="entry name" value="PEPTIDOGLYCAN RECOGNITION PROTEIN"/>
    <property type="match status" value="1"/>
</dbReference>
<proteinExistence type="predicted"/>
<gene>
    <name evidence="3" type="ORF">EDD54_3607</name>
</gene>
<dbReference type="Pfam" id="PF01510">
    <property type="entry name" value="Amidase_2"/>
    <property type="match status" value="1"/>
</dbReference>
<evidence type="ECO:0000313" key="3">
    <source>
        <dbReference type="EMBL" id="TDP82340.1"/>
    </source>
</evidence>
<dbReference type="Proteomes" id="UP000294547">
    <property type="component" value="Unassembled WGS sequence"/>
</dbReference>
<dbReference type="EMBL" id="SNXY01000010">
    <property type="protein sequence ID" value="TDP82340.1"/>
    <property type="molecule type" value="Genomic_DNA"/>
</dbReference>
<accession>A0A4R6R8I3</accession>
<reference evidence="3 4" key="1">
    <citation type="submission" date="2019-03" db="EMBL/GenBank/DDBJ databases">
        <title>Genomic Encyclopedia of Type Strains, Phase IV (KMG-IV): sequencing the most valuable type-strain genomes for metagenomic binning, comparative biology and taxonomic classification.</title>
        <authorList>
            <person name="Goeker M."/>
        </authorList>
    </citation>
    <scope>NUCLEOTIDE SEQUENCE [LARGE SCALE GENOMIC DNA]</scope>
    <source>
        <strain evidence="3 4">DSM 102969</strain>
    </source>
</reference>
<dbReference type="InterPro" id="IPR036505">
    <property type="entry name" value="Amidase/PGRP_sf"/>
</dbReference>
<dbReference type="InterPro" id="IPR015510">
    <property type="entry name" value="PGRP"/>
</dbReference>
<comment type="caution">
    <text evidence="3">The sequence shown here is derived from an EMBL/GenBank/DDBJ whole genome shotgun (WGS) entry which is preliminary data.</text>
</comment>
<organism evidence="3 4">
    <name type="scientific">Oharaeibacter diazotrophicus</name>
    <dbReference type="NCBI Taxonomy" id="1920512"/>
    <lineage>
        <taxon>Bacteria</taxon>
        <taxon>Pseudomonadati</taxon>
        <taxon>Pseudomonadota</taxon>
        <taxon>Alphaproteobacteria</taxon>
        <taxon>Hyphomicrobiales</taxon>
        <taxon>Pleomorphomonadaceae</taxon>
        <taxon>Oharaeibacter</taxon>
    </lineage>
</organism>
<evidence type="ECO:0000313" key="4">
    <source>
        <dbReference type="Proteomes" id="UP000294547"/>
    </source>
</evidence>
<name>A0A4R6R8I3_9HYPH</name>
<feature type="domain" description="SH3b" evidence="2">
    <location>
        <begin position="282"/>
        <end position="325"/>
    </location>
</feature>
<dbReference type="PANTHER" id="PTHR11022:SF41">
    <property type="entry name" value="PEPTIDOGLYCAN-RECOGNITION PROTEIN LC-RELATED"/>
    <property type="match status" value="1"/>
</dbReference>
<dbReference type="OrthoDB" id="8754850at2"/>
<dbReference type="InterPro" id="IPR002502">
    <property type="entry name" value="Amidase_domain"/>
</dbReference>
<dbReference type="Pfam" id="PF08239">
    <property type="entry name" value="SH3_3"/>
    <property type="match status" value="1"/>
</dbReference>
<dbReference type="Gene3D" id="2.30.30.40">
    <property type="entry name" value="SH3 Domains"/>
    <property type="match status" value="2"/>
</dbReference>
<dbReference type="RefSeq" id="WP_126539521.1">
    <property type="nucleotide sequence ID" value="NZ_BSPM01000007.1"/>
</dbReference>
<protein>
    <submittedName>
        <fullName evidence="3">SH3 domain-containing protein</fullName>
    </submittedName>
</protein>
<evidence type="ECO:0000259" key="2">
    <source>
        <dbReference type="Pfam" id="PF08239"/>
    </source>
</evidence>
<dbReference type="SUPFAM" id="SSF55846">
    <property type="entry name" value="N-acetylmuramoyl-L-alanine amidase-like"/>
    <property type="match status" value="1"/>
</dbReference>
<evidence type="ECO:0000259" key="1">
    <source>
        <dbReference type="Pfam" id="PF01510"/>
    </source>
</evidence>
<dbReference type="AlphaFoldDB" id="A0A4R6R8I3"/>
<dbReference type="Gene3D" id="3.40.80.10">
    <property type="entry name" value="Peptidoglycan recognition protein-like"/>
    <property type="match status" value="1"/>
</dbReference>
<sequence>MQTKYGFTAMTVAEFQAWLPTISVTRALARVQEHHTWSPAYVHFNGANHFELQKGMKAHHVGNNGWSDIGQHFTIFPDGVVMTGRPLANTPACIYGRNAGSICIENLGNFDQGHDAMTTAQRDAIVAVTAALLKRFGLGAPDTDNVVYHHWYDLNTGARTNGLSGSTKSCPGTAFFGGNKVPDCQANFLPLVAAAMGVATPPPPVDRYARVTSATLTIRSGPGTANPPVPGVPPAKLGTILRVYEEKSGWLRISASKQEWVSGTYTATVTRRRVTTPDSNGRTGPGTQYPVVTVFQKDEVVFVHETSGGWSRVDFDQVWVSSSLLA</sequence>
<dbReference type="GO" id="GO:0008745">
    <property type="term" value="F:N-acetylmuramoyl-L-alanine amidase activity"/>
    <property type="evidence" value="ECO:0007669"/>
    <property type="project" value="InterPro"/>
</dbReference>
<feature type="domain" description="N-acetylmuramoyl-L-alanine amidase" evidence="1">
    <location>
        <begin position="34"/>
        <end position="172"/>
    </location>
</feature>